<accession>A0AAD0YKV5</accession>
<name>A0AAD0YKV5_CHRNA</name>
<dbReference type="Proteomes" id="UP000278288">
    <property type="component" value="Chromosome"/>
</dbReference>
<gene>
    <name evidence="1" type="ORF">EG343_11115</name>
</gene>
<keyword evidence="2" id="KW-1185">Reference proteome</keyword>
<reference evidence="1 2" key="1">
    <citation type="submission" date="2018-11" db="EMBL/GenBank/DDBJ databases">
        <title>Proposal to divide the Flavobacteriaceae and reorganize its genera based on Amino Acid Identity values calculated from whole genome sequences.</title>
        <authorList>
            <person name="Nicholson A.C."/>
            <person name="Gulvik C.A."/>
            <person name="Whitney A.M."/>
            <person name="Humrighouse B.W."/>
            <person name="Bell M."/>
            <person name="Holmes B."/>
            <person name="Steigerwalt A.G."/>
            <person name="Villarma A."/>
            <person name="Sheth M."/>
            <person name="Batra D."/>
            <person name="Pryor J."/>
            <person name="Bernardet J.-F."/>
            <person name="Hugo C."/>
            <person name="Kampfer P."/>
            <person name="Newman J."/>
            <person name="McQuiston J.R."/>
        </authorList>
    </citation>
    <scope>NUCLEOTIDE SEQUENCE [LARGE SCALE GENOMIC DNA]</scope>
    <source>
        <strain evidence="1 2">G0041</strain>
    </source>
</reference>
<protein>
    <submittedName>
        <fullName evidence="1">Uncharacterized protein</fullName>
    </submittedName>
</protein>
<dbReference type="EMBL" id="CP033923">
    <property type="protein sequence ID" value="AZA91140.1"/>
    <property type="molecule type" value="Genomic_DNA"/>
</dbReference>
<evidence type="ECO:0000313" key="2">
    <source>
        <dbReference type="Proteomes" id="UP000278288"/>
    </source>
</evidence>
<dbReference type="AlphaFoldDB" id="A0AAD0YKV5"/>
<dbReference type="KEGG" id="cnk:EG343_11115"/>
<proteinExistence type="predicted"/>
<organism evidence="1 2">
    <name type="scientific">Chryseobacterium nakagawai</name>
    <dbReference type="NCBI Taxonomy" id="1241982"/>
    <lineage>
        <taxon>Bacteria</taxon>
        <taxon>Pseudomonadati</taxon>
        <taxon>Bacteroidota</taxon>
        <taxon>Flavobacteriia</taxon>
        <taxon>Flavobacteriales</taxon>
        <taxon>Weeksellaceae</taxon>
        <taxon>Chryseobacterium group</taxon>
        <taxon>Chryseobacterium</taxon>
    </lineage>
</organism>
<evidence type="ECO:0000313" key="1">
    <source>
        <dbReference type="EMBL" id="AZA91140.1"/>
    </source>
</evidence>
<dbReference type="RefSeq" id="WP_123857835.1">
    <property type="nucleotide sequence ID" value="NZ_CP033923.1"/>
</dbReference>
<sequence>MSHQEKQEIFDRFSKENYKEKFEEFLMYTLFEVENGEISKRKAIGEITDLVFAACDLVQTEQQKRIAERFKTLAYSDQVGDIFVGDFEKMEDSITNPENKIQ</sequence>